<dbReference type="GeneID" id="108991295"/>
<dbReference type="Proteomes" id="UP000235220">
    <property type="component" value="Chromosome 8"/>
</dbReference>
<dbReference type="Pfam" id="PF24626">
    <property type="entry name" value="SH3_Tf2-1"/>
    <property type="match status" value="1"/>
</dbReference>
<dbReference type="Gramene" id="Jr08_15230_p1">
    <property type="protein sequence ID" value="cds.Jr08_15230_p1"/>
    <property type="gene ID" value="Jr08_15230"/>
</dbReference>
<evidence type="ECO:0000313" key="2">
    <source>
        <dbReference type="Proteomes" id="UP000235220"/>
    </source>
</evidence>
<dbReference type="InterPro" id="IPR056924">
    <property type="entry name" value="SH3_Tf2-1"/>
</dbReference>
<reference evidence="3" key="1">
    <citation type="submission" date="2025-08" db="UniProtKB">
        <authorList>
            <consortium name="RefSeq"/>
        </authorList>
    </citation>
    <scope>IDENTIFICATION</scope>
    <source>
        <tissue evidence="3">Leaves</tissue>
    </source>
</reference>
<dbReference type="OrthoDB" id="1939135at2759"/>
<proteinExistence type="predicted"/>
<accession>A0A2I4ENP8</accession>
<sequence>MRGVSRFRVKGKLSLRYVGLYEIVEKVGAVAYRLELPTEFQEIHNVFHVSSLKKSFGNQTQVVVDPDSIHSQSNLTYDEKLIQIIDWKDKELWNRKIPLVKLLWQNHNVQEVTWEKEVDMRAKYPQLFDT</sequence>
<dbReference type="PANTHER" id="PTHR46148:SF60">
    <property type="entry name" value="CHROMO DOMAIN-CONTAINING PROTEIN"/>
    <property type="match status" value="1"/>
</dbReference>
<dbReference type="KEGG" id="jre:108991295"/>
<evidence type="ECO:0000259" key="1">
    <source>
        <dbReference type="Pfam" id="PF24626"/>
    </source>
</evidence>
<evidence type="ECO:0000313" key="3">
    <source>
        <dbReference type="RefSeq" id="XP_018821022.1"/>
    </source>
</evidence>
<protein>
    <submittedName>
        <fullName evidence="3">Uncharacterized protein LOC108991295</fullName>
    </submittedName>
</protein>
<organism evidence="2 3">
    <name type="scientific">Juglans regia</name>
    <name type="common">English walnut</name>
    <dbReference type="NCBI Taxonomy" id="51240"/>
    <lineage>
        <taxon>Eukaryota</taxon>
        <taxon>Viridiplantae</taxon>
        <taxon>Streptophyta</taxon>
        <taxon>Embryophyta</taxon>
        <taxon>Tracheophyta</taxon>
        <taxon>Spermatophyta</taxon>
        <taxon>Magnoliopsida</taxon>
        <taxon>eudicotyledons</taxon>
        <taxon>Gunneridae</taxon>
        <taxon>Pentapetalae</taxon>
        <taxon>rosids</taxon>
        <taxon>fabids</taxon>
        <taxon>Fagales</taxon>
        <taxon>Juglandaceae</taxon>
        <taxon>Juglans</taxon>
    </lineage>
</organism>
<name>A0A2I4ENP8_JUGRE</name>
<feature type="domain" description="Tf2-1-like SH3-like" evidence="1">
    <location>
        <begin position="5"/>
        <end position="54"/>
    </location>
</feature>
<gene>
    <name evidence="3" type="primary">LOC108991295</name>
</gene>
<keyword evidence="2" id="KW-1185">Reference proteome</keyword>
<dbReference type="AlphaFoldDB" id="A0A2I4ENP8"/>
<dbReference type="RefSeq" id="XP_018821022.1">
    <property type="nucleotide sequence ID" value="XM_018965477.1"/>
</dbReference>
<dbReference type="PANTHER" id="PTHR46148">
    <property type="entry name" value="CHROMO DOMAIN-CONTAINING PROTEIN"/>
    <property type="match status" value="1"/>
</dbReference>